<name>A0ABQ8GR23_9PEZI</name>
<dbReference type="SUPFAM" id="SSF51905">
    <property type="entry name" value="FAD/NAD(P)-binding domain"/>
    <property type="match status" value="1"/>
</dbReference>
<evidence type="ECO:0000256" key="6">
    <source>
        <dbReference type="ARBA" id="ARBA00023002"/>
    </source>
</evidence>
<keyword evidence="3" id="KW-0285">Flavoprotein</keyword>
<accession>A0ABQ8GR23</accession>
<evidence type="ECO:0000256" key="2">
    <source>
        <dbReference type="ARBA" id="ARBA00010139"/>
    </source>
</evidence>
<keyword evidence="8" id="KW-1185">Reference proteome</keyword>
<reference evidence="7 8" key="1">
    <citation type="journal article" date="2021" name="Nat. Commun.">
        <title>Genetic determinants of endophytism in the Arabidopsis root mycobiome.</title>
        <authorList>
            <person name="Mesny F."/>
            <person name="Miyauchi S."/>
            <person name="Thiergart T."/>
            <person name="Pickel B."/>
            <person name="Atanasova L."/>
            <person name="Karlsson M."/>
            <person name="Huettel B."/>
            <person name="Barry K.W."/>
            <person name="Haridas S."/>
            <person name="Chen C."/>
            <person name="Bauer D."/>
            <person name="Andreopoulos W."/>
            <person name="Pangilinan J."/>
            <person name="LaButti K."/>
            <person name="Riley R."/>
            <person name="Lipzen A."/>
            <person name="Clum A."/>
            <person name="Drula E."/>
            <person name="Henrissat B."/>
            <person name="Kohler A."/>
            <person name="Grigoriev I.V."/>
            <person name="Martin F.M."/>
            <person name="Hacquard S."/>
        </authorList>
    </citation>
    <scope>NUCLEOTIDE SEQUENCE [LARGE SCALE GENOMIC DNA]</scope>
    <source>
        <strain evidence="7 8">MPI-SDFR-AT-0080</strain>
    </source>
</reference>
<evidence type="ECO:0000313" key="7">
    <source>
        <dbReference type="EMBL" id="KAH7062621.1"/>
    </source>
</evidence>
<evidence type="ECO:0000313" key="8">
    <source>
        <dbReference type="Proteomes" id="UP000774617"/>
    </source>
</evidence>
<evidence type="ECO:0000256" key="5">
    <source>
        <dbReference type="ARBA" id="ARBA00022857"/>
    </source>
</evidence>
<comment type="similarity">
    <text evidence="2">Belongs to the FAD-binding monooxygenase family.</text>
</comment>
<gene>
    <name evidence="7" type="ORF">B0J12DRAFT_241797</name>
</gene>
<comment type="caution">
    <text evidence="7">The sequence shown here is derived from an EMBL/GenBank/DDBJ whole genome shotgun (WGS) entry which is preliminary data.</text>
</comment>
<dbReference type="EMBL" id="JAGTJR010000003">
    <property type="protein sequence ID" value="KAH7062621.1"/>
    <property type="molecule type" value="Genomic_DNA"/>
</dbReference>
<dbReference type="Pfam" id="PF13450">
    <property type="entry name" value="NAD_binding_8"/>
    <property type="match status" value="1"/>
</dbReference>
<comment type="cofactor">
    <cofactor evidence="1">
        <name>FAD</name>
        <dbReference type="ChEBI" id="CHEBI:57692"/>
    </cofactor>
</comment>
<protein>
    <submittedName>
        <fullName evidence="7">Flavin-binding monooxygenase-like family protein</fullName>
    </submittedName>
</protein>
<keyword evidence="5" id="KW-0521">NADP</keyword>
<keyword evidence="6" id="KW-0560">Oxidoreductase</keyword>
<sequence>MATTTAAADPAVAVPDAALRAKYTAERDKRLRADGPAQFAALAHTPRLRHLARDPWADHARLDARAPPPRAGADVKFLVLGAGFGGLLFAVRLVQAGFRADDIRLVDDAGGVGGTWYWNRYPGLMCDVESYIYMPLLEELGGMPSHKYAYGRELREHAERIAERWGLRDSVLFRARYGALRWQERERRWKVEVVEERGPGAERSEMVVSAQYVFAAAGTLNTPQAPRVDGWEEFGGACFHTSRWDYGVTGGDEKDWRLEKLRGKRVGIVGTGATAVQVVPELAKWAERLYVFQRTPSSVDERGQRPTDPEEWATKIAAKKGWQKARAENFNSFLTNAPVGEDLVGDAWCRMRSYCGILGAPGDGIVTPDRIPEHIARLHEHDLERAERVRARVDAIVKDPATAEKLKPWYPAWCKRPTFHDDYLPAFNQPNVTLVDTDGKGIDALTKTGVKANGIDYPVDVLVLSTGFASPAGGSGSPASRSGIKIYGRDGLDMDEKWVQHGVATLHGISTHDFPNLFFPGPSQAGVTANFTYTLDMLASHTAYVLAEAERQARNPNTVVVEVTKEAEEAWSMQTMMRAAWFAAVGGCTPSYINNEGESDRGKNTMEAQMKGARSAPWGEGIMSFEGVLQAWREQGGLQGFDVSSA</sequence>
<dbReference type="Proteomes" id="UP000774617">
    <property type="component" value="Unassembled WGS sequence"/>
</dbReference>
<dbReference type="PANTHER" id="PTHR43098:SF2">
    <property type="entry name" value="FAD-BINDING MONOOXYGENASE AUSB-RELATED"/>
    <property type="match status" value="1"/>
</dbReference>
<dbReference type="PANTHER" id="PTHR43098">
    <property type="entry name" value="L-ORNITHINE N(5)-MONOOXYGENASE-RELATED"/>
    <property type="match status" value="1"/>
</dbReference>
<organism evidence="7 8">
    <name type="scientific">Macrophomina phaseolina</name>
    <dbReference type="NCBI Taxonomy" id="35725"/>
    <lineage>
        <taxon>Eukaryota</taxon>
        <taxon>Fungi</taxon>
        <taxon>Dikarya</taxon>
        <taxon>Ascomycota</taxon>
        <taxon>Pezizomycotina</taxon>
        <taxon>Dothideomycetes</taxon>
        <taxon>Dothideomycetes incertae sedis</taxon>
        <taxon>Botryosphaeriales</taxon>
        <taxon>Botryosphaeriaceae</taxon>
        <taxon>Macrophomina</taxon>
    </lineage>
</organism>
<dbReference type="InterPro" id="IPR050775">
    <property type="entry name" value="FAD-binding_Monooxygenases"/>
</dbReference>
<keyword evidence="4" id="KW-0274">FAD</keyword>
<dbReference type="Gene3D" id="3.50.50.60">
    <property type="entry name" value="FAD/NAD(P)-binding domain"/>
    <property type="match status" value="3"/>
</dbReference>
<evidence type="ECO:0000256" key="1">
    <source>
        <dbReference type="ARBA" id="ARBA00001974"/>
    </source>
</evidence>
<evidence type="ECO:0000256" key="3">
    <source>
        <dbReference type="ARBA" id="ARBA00022630"/>
    </source>
</evidence>
<proteinExistence type="inferred from homology"/>
<evidence type="ECO:0000256" key="4">
    <source>
        <dbReference type="ARBA" id="ARBA00022827"/>
    </source>
</evidence>
<dbReference type="InterPro" id="IPR036188">
    <property type="entry name" value="FAD/NAD-bd_sf"/>
</dbReference>